<keyword evidence="1" id="KW-0732">Signal</keyword>
<sequence length="312" mass="33821">MTCKKILLCGVLISGLAGVEAVAAAETVPGAAVEPEKVKKMRGASGTPVNSAIAGGAIVPKGMLSSALNFSYRDKDDIVDNNGNGARTSENELFLLKLRYSPTDRFEIAFVPGYVNIDRDAFGPNGSDSIDGSTDFALAGSYAFFSQRLGDPLSAAVILGVNMPTGQEGVDHPPGSDVWSFNGKIGITKVWHPNHRVDWDLGIVQPTETGNQGFKKDTVWSTTGSYHYVFNPRFDLGLEFTVENTNDWERYGADLNNGGIEVYAGPTANYVIPKWNMWLGAGLFFPVVREYDIPTATDDIQVEVKLGKVWSW</sequence>
<accession>A0A840UP19</accession>
<feature type="chain" id="PRO_5032365730" description="Transporter" evidence="1">
    <location>
        <begin position="24"/>
        <end position="312"/>
    </location>
</feature>
<dbReference type="Proteomes" id="UP000539642">
    <property type="component" value="Unassembled WGS sequence"/>
</dbReference>
<dbReference type="Pfam" id="PF13557">
    <property type="entry name" value="Phenol_MetA_deg"/>
    <property type="match status" value="1"/>
</dbReference>
<name>A0A840UP19_9BACT</name>
<dbReference type="AlphaFoldDB" id="A0A840UP19"/>
<proteinExistence type="predicted"/>
<gene>
    <name evidence="2" type="ORF">HNQ81_000010</name>
</gene>
<evidence type="ECO:0000256" key="1">
    <source>
        <dbReference type="SAM" id="SignalP"/>
    </source>
</evidence>
<dbReference type="SUPFAM" id="SSF56935">
    <property type="entry name" value="Porins"/>
    <property type="match status" value="1"/>
</dbReference>
<evidence type="ECO:0000313" key="3">
    <source>
        <dbReference type="Proteomes" id="UP000539642"/>
    </source>
</evidence>
<reference evidence="2 3" key="1">
    <citation type="submission" date="2020-08" db="EMBL/GenBank/DDBJ databases">
        <title>Genomic Encyclopedia of Type Strains, Phase IV (KMG-IV): sequencing the most valuable type-strain genomes for metagenomic binning, comparative biology and taxonomic classification.</title>
        <authorList>
            <person name="Goeker M."/>
        </authorList>
    </citation>
    <scope>NUCLEOTIDE SEQUENCE [LARGE SCALE GENOMIC DNA]</scope>
    <source>
        <strain evidence="2 3">DSM 28570</strain>
    </source>
</reference>
<evidence type="ECO:0008006" key="4">
    <source>
        <dbReference type="Google" id="ProtNLM"/>
    </source>
</evidence>
<keyword evidence="3" id="KW-1185">Reference proteome</keyword>
<dbReference type="EMBL" id="JACHEO010000001">
    <property type="protein sequence ID" value="MBB5346303.1"/>
    <property type="molecule type" value="Genomic_DNA"/>
</dbReference>
<protein>
    <recommendedName>
        <fullName evidence="4">Transporter</fullName>
    </recommendedName>
</protein>
<evidence type="ECO:0000313" key="2">
    <source>
        <dbReference type="EMBL" id="MBB5346303.1"/>
    </source>
</evidence>
<feature type="signal peptide" evidence="1">
    <location>
        <begin position="1"/>
        <end position="23"/>
    </location>
</feature>
<organism evidence="2 3">
    <name type="scientific">Desulfoprunum benzoelyticum</name>
    <dbReference type="NCBI Taxonomy" id="1506996"/>
    <lineage>
        <taxon>Bacteria</taxon>
        <taxon>Pseudomonadati</taxon>
        <taxon>Thermodesulfobacteriota</taxon>
        <taxon>Desulfobulbia</taxon>
        <taxon>Desulfobulbales</taxon>
        <taxon>Desulfobulbaceae</taxon>
        <taxon>Desulfoprunum</taxon>
    </lineage>
</organism>
<dbReference type="InterPro" id="IPR025737">
    <property type="entry name" value="FApF"/>
</dbReference>
<comment type="caution">
    <text evidence="2">The sequence shown here is derived from an EMBL/GenBank/DDBJ whole genome shotgun (WGS) entry which is preliminary data.</text>
</comment>
<dbReference type="RefSeq" id="WP_183347026.1">
    <property type="nucleotide sequence ID" value="NZ_JACHEO010000001.1"/>
</dbReference>